<organism evidence="1 2">
    <name type="scientific">Chitinophaga arvensicola</name>
    <dbReference type="NCBI Taxonomy" id="29529"/>
    <lineage>
        <taxon>Bacteria</taxon>
        <taxon>Pseudomonadati</taxon>
        <taxon>Bacteroidota</taxon>
        <taxon>Chitinophagia</taxon>
        <taxon>Chitinophagales</taxon>
        <taxon>Chitinophagaceae</taxon>
        <taxon>Chitinophaga</taxon>
    </lineage>
</organism>
<dbReference type="EMBL" id="FOJG01000002">
    <property type="protein sequence ID" value="SEW56163.1"/>
    <property type="molecule type" value="Genomic_DNA"/>
</dbReference>
<proteinExistence type="predicted"/>
<keyword evidence="2" id="KW-1185">Reference proteome</keyword>
<gene>
    <name evidence="1" type="ORF">SAMN04488122_6579</name>
</gene>
<dbReference type="AlphaFoldDB" id="A0A1I0SDH6"/>
<evidence type="ECO:0000313" key="1">
    <source>
        <dbReference type="EMBL" id="SEW56163.1"/>
    </source>
</evidence>
<dbReference type="InterPro" id="IPR026444">
    <property type="entry name" value="Secre_tail"/>
</dbReference>
<dbReference type="Proteomes" id="UP000199310">
    <property type="component" value="Unassembled WGS sequence"/>
</dbReference>
<reference evidence="2" key="1">
    <citation type="submission" date="2016-10" db="EMBL/GenBank/DDBJ databases">
        <authorList>
            <person name="Varghese N."/>
            <person name="Submissions S."/>
        </authorList>
    </citation>
    <scope>NUCLEOTIDE SEQUENCE [LARGE SCALE GENOMIC DNA]</scope>
    <source>
        <strain evidence="2">DSM 3695</strain>
    </source>
</reference>
<evidence type="ECO:0000313" key="2">
    <source>
        <dbReference type="Proteomes" id="UP000199310"/>
    </source>
</evidence>
<protein>
    <submittedName>
        <fullName evidence="1">Por secretion system C-terminal sorting domain-containing protein</fullName>
    </submittedName>
</protein>
<accession>A0A1I0SDH6</accession>
<sequence>MGIFSKDTIAVFGDMVNEGNIVAVSGSVVNFYGLRWRNGSGASILDESSDGYSAAGGLFRFMQTKPALYQYISGGYSAASGQGPSFPNISVENAPGVFLDDLSDLKIVNTLDLQKGFIFLNGWNLVMGHHTPGDIRNYSADHFIITGANFGGGSLYRSQISSTDKTVVFPIGTRPSSFTPVALENNGATATVRAGVSDSVLRHLTTGENLVLTSVNKTWEVSVSVPDAALNLHLVHDVSDEGPAYEANRNTAYLARFIDTAWDLATQRAAPTGPSRYTTGSPDRQKVFVSRAFQHLPATNYFTSLVAETVNSPNKTVLDFFSANRSVTNEDTVLLHWITGREYFCRGFAIERRLALEPNFDSIGFVGSKSPGGISFYPVGYDAVDVPSYDGFIFYRLKVFMTDGTFFYSPVRIVRGKNIRGDISVWPNPVRGGIIHIYYSAPQHVKAISLIDVPGHRIIYQKFEQPLQQRNYYEIKVPSGMARGTYFLQLIGENDQLIHTEKLVIME</sequence>
<dbReference type="NCBIfam" id="TIGR04183">
    <property type="entry name" value="Por_Secre_tail"/>
    <property type="match status" value="1"/>
</dbReference>
<dbReference type="STRING" id="29529.SAMN04488122_6579"/>
<name>A0A1I0SDH6_9BACT</name>